<keyword evidence="4 11" id="KW-0808">Transferase</keyword>
<sequence length="224" mass="23326">MDLLPAPSPLASTTLAPTLVPEPAESKESRTQPKSSPEPGLTSPANLLTLSRLILGIGVVAAISFEEFAVALGLFFLASLTDAFDGMVARARGETSKLGRQLDPLVDKLLVAAVLIFLLPRGDSGFGPVAVSLIILRELMIQAVRSAIEAKGGEFGAKPSGKLKTILQTAAIHASLLSLALASPSAPEDIPAWLIRGRDLLITAAVAMTVLSGAAYLRLAWKLG</sequence>
<feature type="transmembrane region" description="Helical" evidence="13">
    <location>
        <begin position="202"/>
        <end position="221"/>
    </location>
</feature>
<dbReference type="Gene3D" id="1.20.120.1760">
    <property type="match status" value="1"/>
</dbReference>
<dbReference type="InterPro" id="IPR000462">
    <property type="entry name" value="CDP-OH_P_trans"/>
</dbReference>
<keyword evidence="15" id="KW-1185">Reference proteome</keyword>
<dbReference type="eggNOG" id="COG0558">
    <property type="taxonomic scope" value="Bacteria"/>
</dbReference>
<evidence type="ECO:0000256" key="4">
    <source>
        <dbReference type="ARBA" id="ARBA00022679"/>
    </source>
</evidence>
<dbReference type="STRING" id="575540.Isop_0949"/>
<dbReference type="GO" id="GO:0016780">
    <property type="term" value="F:phosphotransferase activity, for other substituted phosphate groups"/>
    <property type="evidence" value="ECO:0007669"/>
    <property type="project" value="InterPro"/>
</dbReference>
<dbReference type="InterPro" id="IPR050324">
    <property type="entry name" value="CDP-alcohol_PTase-I"/>
</dbReference>
<evidence type="ECO:0000313" key="14">
    <source>
        <dbReference type="EMBL" id="ADV61538.1"/>
    </source>
</evidence>
<gene>
    <name evidence="14" type="ordered locus">Isop_0949</name>
</gene>
<keyword evidence="8 13" id="KW-0472">Membrane</keyword>
<feature type="transmembrane region" description="Helical" evidence="13">
    <location>
        <begin position="53"/>
        <end position="81"/>
    </location>
</feature>
<dbReference type="FunCoup" id="E8R3H1">
    <property type="interactions" value="412"/>
</dbReference>
<dbReference type="InParanoid" id="E8R3H1"/>
<dbReference type="PANTHER" id="PTHR14269:SF62">
    <property type="entry name" value="CDP-DIACYLGLYCEROL--GLYCEROL-3-PHOSPHATE 3-PHOSPHATIDYLTRANSFERASE 1, CHLOROPLASTIC"/>
    <property type="match status" value="1"/>
</dbReference>
<protein>
    <submittedName>
        <fullName evidence="14">CDP-alcohol phosphatidyltransferase</fullName>
    </submittedName>
</protein>
<evidence type="ECO:0000256" key="8">
    <source>
        <dbReference type="ARBA" id="ARBA00023136"/>
    </source>
</evidence>
<keyword evidence="6 13" id="KW-1133">Transmembrane helix</keyword>
<dbReference type="InterPro" id="IPR048254">
    <property type="entry name" value="CDP_ALCOHOL_P_TRANSF_CS"/>
</dbReference>
<evidence type="ECO:0000256" key="11">
    <source>
        <dbReference type="RuleBase" id="RU003750"/>
    </source>
</evidence>
<keyword evidence="3" id="KW-0444">Lipid biosynthesis</keyword>
<organism evidence="14 15">
    <name type="scientific">Isosphaera pallida (strain ATCC 43644 / DSM 9630 / IS1B)</name>
    <dbReference type="NCBI Taxonomy" id="575540"/>
    <lineage>
        <taxon>Bacteria</taxon>
        <taxon>Pseudomonadati</taxon>
        <taxon>Planctomycetota</taxon>
        <taxon>Planctomycetia</taxon>
        <taxon>Isosphaerales</taxon>
        <taxon>Isosphaeraceae</taxon>
        <taxon>Isosphaera</taxon>
    </lineage>
</organism>
<evidence type="ECO:0000256" key="5">
    <source>
        <dbReference type="ARBA" id="ARBA00022692"/>
    </source>
</evidence>
<evidence type="ECO:0000256" key="1">
    <source>
        <dbReference type="ARBA" id="ARBA00004141"/>
    </source>
</evidence>
<feature type="region of interest" description="Disordered" evidence="12">
    <location>
        <begin position="1"/>
        <end position="43"/>
    </location>
</feature>
<dbReference type="Pfam" id="PF01066">
    <property type="entry name" value="CDP-OH_P_transf"/>
    <property type="match status" value="1"/>
</dbReference>
<name>E8R3H1_ISOPI</name>
<dbReference type="GO" id="GO:0016020">
    <property type="term" value="C:membrane"/>
    <property type="evidence" value="ECO:0007669"/>
    <property type="project" value="UniProtKB-SubCell"/>
</dbReference>
<comment type="subcellular location">
    <subcellularLocation>
        <location evidence="1">Membrane</location>
        <topology evidence="1">Multi-pass membrane protein</topology>
    </subcellularLocation>
</comment>
<keyword evidence="10" id="KW-1208">Phospholipid metabolism</keyword>
<evidence type="ECO:0000256" key="12">
    <source>
        <dbReference type="SAM" id="MobiDB-lite"/>
    </source>
</evidence>
<dbReference type="OrthoDB" id="9796672at2"/>
<dbReference type="RefSeq" id="WP_013563827.1">
    <property type="nucleotide sequence ID" value="NC_014962.1"/>
</dbReference>
<evidence type="ECO:0000256" key="7">
    <source>
        <dbReference type="ARBA" id="ARBA00023098"/>
    </source>
</evidence>
<dbReference type="InterPro" id="IPR043130">
    <property type="entry name" value="CDP-OH_PTrfase_TM_dom"/>
</dbReference>
<dbReference type="KEGG" id="ipa:Isop_0949"/>
<evidence type="ECO:0000256" key="2">
    <source>
        <dbReference type="ARBA" id="ARBA00010441"/>
    </source>
</evidence>
<keyword evidence="9" id="KW-0594">Phospholipid biosynthesis</keyword>
<comment type="similarity">
    <text evidence="2 11">Belongs to the CDP-alcohol phosphatidyltransferase class-I family.</text>
</comment>
<evidence type="ECO:0000313" key="15">
    <source>
        <dbReference type="Proteomes" id="UP000008631"/>
    </source>
</evidence>
<dbReference type="EMBL" id="CP002353">
    <property type="protein sequence ID" value="ADV61538.1"/>
    <property type="molecule type" value="Genomic_DNA"/>
</dbReference>
<reference evidence="14 15" key="2">
    <citation type="journal article" date="2011" name="Stand. Genomic Sci.">
        <title>Complete genome sequence of Isosphaera pallida type strain (IS1B).</title>
        <authorList>
            <consortium name="US DOE Joint Genome Institute (JGI-PGF)"/>
            <person name="Goker M."/>
            <person name="Cleland D."/>
            <person name="Saunders E."/>
            <person name="Lapidus A."/>
            <person name="Nolan M."/>
            <person name="Lucas S."/>
            <person name="Hammon N."/>
            <person name="Deshpande S."/>
            <person name="Cheng J.F."/>
            <person name="Tapia R."/>
            <person name="Han C."/>
            <person name="Goodwin L."/>
            <person name="Pitluck S."/>
            <person name="Liolios K."/>
            <person name="Pagani I."/>
            <person name="Ivanova N."/>
            <person name="Mavromatis K."/>
            <person name="Pati A."/>
            <person name="Chen A."/>
            <person name="Palaniappan K."/>
            <person name="Land M."/>
            <person name="Hauser L."/>
            <person name="Chang Y.J."/>
            <person name="Jeffries C.D."/>
            <person name="Detter J.C."/>
            <person name="Beck B."/>
            <person name="Woyke T."/>
            <person name="Bristow J."/>
            <person name="Eisen J.A."/>
            <person name="Markowitz V."/>
            <person name="Hugenholtz P."/>
            <person name="Kyrpides N.C."/>
            <person name="Klenk H.P."/>
        </authorList>
    </citation>
    <scope>NUCLEOTIDE SEQUENCE [LARGE SCALE GENOMIC DNA]</scope>
    <source>
        <strain evidence="15">ATCC 43644 / DSM 9630 / IS1B</strain>
    </source>
</reference>
<dbReference type="HOGENOM" id="CLU_051314_2_3_0"/>
<reference key="1">
    <citation type="submission" date="2010-11" db="EMBL/GenBank/DDBJ databases">
        <title>The complete sequence of chromosome of Isophaera pallida ATCC 43644.</title>
        <authorList>
            <consortium name="US DOE Joint Genome Institute (JGI-PGF)"/>
            <person name="Lucas S."/>
            <person name="Copeland A."/>
            <person name="Lapidus A."/>
            <person name="Bruce D."/>
            <person name="Goodwin L."/>
            <person name="Pitluck S."/>
            <person name="Kyrpides N."/>
            <person name="Mavromatis K."/>
            <person name="Pagani I."/>
            <person name="Ivanova N."/>
            <person name="Saunders E."/>
            <person name="Brettin T."/>
            <person name="Detter J.C."/>
            <person name="Han C."/>
            <person name="Tapia R."/>
            <person name="Land M."/>
            <person name="Hauser L."/>
            <person name="Markowitz V."/>
            <person name="Cheng J.-F."/>
            <person name="Hugenholtz P."/>
            <person name="Woyke T."/>
            <person name="Wu D."/>
            <person name="Eisen J.A."/>
        </authorList>
    </citation>
    <scope>NUCLEOTIDE SEQUENCE</scope>
    <source>
        <strain>ATCC 43644</strain>
    </source>
</reference>
<dbReference type="Proteomes" id="UP000008631">
    <property type="component" value="Chromosome"/>
</dbReference>
<keyword evidence="7" id="KW-0443">Lipid metabolism</keyword>
<dbReference type="GO" id="GO:0046474">
    <property type="term" value="P:glycerophospholipid biosynthetic process"/>
    <property type="evidence" value="ECO:0007669"/>
    <property type="project" value="TreeGrafter"/>
</dbReference>
<dbReference type="PANTHER" id="PTHR14269">
    <property type="entry name" value="CDP-DIACYLGLYCEROL--GLYCEROL-3-PHOSPHATE 3-PHOSPHATIDYLTRANSFERASE-RELATED"/>
    <property type="match status" value="1"/>
</dbReference>
<dbReference type="AlphaFoldDB" id="E8R3H1"/>
<evidence type="ECO:0000256" key="3">
    <source>
        <dbReference type="ARBA" id="ARBA00022516"/>
    </source>
</evidence>
<evidence type="ECO:0000256" key="9">
    <source>
        <dbReference type="ARBA" id="ARBA00023209"/>
    </source>
</evidence>
<keyword evidence="5 13" id="KW-0812">Transmembrane</keyword>
<proteinExistence type="inferred from homology"/>
<accession>E8R3H1</accession>
<dbReference type="PROSITE" id="PS00379">
    <property type="entry name" value="CDP_ALCOHOL_P_TRANSF"/>
    <property type="match status" value="1"/>
</dbReference>
<evidence type="ECO:0000256" key="10">
    <source>
        <dbReference type="ARBA" id="ARBA00023264"/>
    </source>
</evidence>
<evidence type="ECO:0000256" key="13">
    <source>
        <dbReference type="SAM" id="Phobius"/>
    </source>
</evidence>
<evidence type="ECO:0000256" key="6">
    <source>
        <dbReference type="ARBA" id="ARBA00022989"/>
    </source>
</evidence>